<gene>
    <name evidence="2" type="ORF">LF01B1_13670</name>
</gene>
<comment type="caution">
    <text evidence="2">The sequence shown here is derived from an EMBL/GenBank/DDBJ whole genome shotgun (WGS) entry which is preliminary data.</text>
</comment>
<feature type="transmembrane region" description="Helical" evidence="1">
    <location>
        <begin position="12"/>
        <end position="35"/>
    </location>
</feature>
<reference evidence="2 3" key="1">
    <citation type="submission" date="2021-01" db="EMBL/GenBank/DDBJ databases">
        <title>Development of a method for detection of lactic acid bacteria that cause putrefactive shochu mash.</title>
        <authorList>
            <person name="Takashita H."/>
            <person name="Fujihara E."/>
            <person name="Takayama K."/>
            <person name="Yamamoto H."/>
            <person name="Mizutani M."/>
            <person name="Kajiwara Y."/>
        </authorList>
    </citation>
    <scope>NUCLEOTIDE SEQUENCE [LARGE SCALE GENOMIC DNA]</scope>
    <source>
        <strain evidence="2 3">01-B1</strain>
    </source>
</reference>
<evidence type="ECO:0008006" key="4">
    <source>
        <dbReference type="Google" id="ProtNLM"/>
    </source>
</evidence>
<name>A0ABD0AMZ6_LIMFE</name>
<feature type="transmembrane region" description="Helical" evidence="1">
    <location>
        <begin position="47"/>
        <end position="65"/>
    </location>
</feature>
<keyword evidence="1" id="KW-0472">Membrane</keyword>
<sequence length="114" mass="13418">MGGEWANLSVVSYYKLSATLYALGVISLVTIWWVVNQFGQWRGNLRIMHGVATYAYRAYLGNVFWQTLLWDWWGRQLATTHPWLALALLWPATWLLSFGFAYLLHLIWERRPVK</sequence>
<accession>A0ABD0AMZ6</accession>
<dbReference type="Proteomes" id="UP000653631">
    <property type="component" value="Unassembled WGS sequence"/>
</dbReference>
<organism evidence="2 3">
    <name type="scientific">Limosilactobacillus fermentum</name>
    <name type="common">Lactobacillus fermentum</name>
    <dbReference type="NCBI Taxonomy" id="1613"/>
    <lineage>
        <taxon>Bacteria</taxon>
        <taxon>Bacillati</taxon>
        <taxon>Bacillota</taxon>
        <taxon>Bacilli</taxon>
        <taxon>Lactobacillales</taxon>
        <taxon>Lactobacillaceae</taxon>
        <taxon>Limosilactobacillus</taxon>
    </lineage>
</organism>
<protein>
    <recommendedName>
        <fullName evidence="4">Integral membrane protein</fullName>
    </recommendedName>
</protein>
<evidence type="ECO:0000256" key="1">
    <source>
        <dbReference type="SAM" id="Phobius"/>
    </source>
</evidence>
<evidence type="ECO:0000313" key="3">
    <source>
        <dbReference type="Proteomes" id="UP000653631"/>
    </source>
</evidence>
<keyword evidence="1" id="KW-1133">Transmembrane helix</keyword>
<dbReference type="EMBL" id="BOLH01000013">
    <property type="protein sequence ID" value="GIC72352.1"/>
    <property type="molecule type" value="Genomic_DNA"/>
</dbReference>
<dbReference type="AlphaFoldDB" id="A0ABD0AMZ6"/>
<feature type="transmembrane region" description="Helical" evidence="1">
    <location>
        <begin position="85"/>
        <end position="108"/>
    </location>
</feature>
<evidence type="ECO:0000313" key="2">
    <source>
        <dbReference type="EMBL" id="GIC72352.1"/>
    </source>
</evidence>
<keyword evidence="1" id="KW-0812">Transmembrane</keyword>
<proteinExistence type="predicted"/>